<dbReference type="PIRSF" id="PIRSF000390">
    <property type="entry name" value="PLP_StrS"/>
    <property type="match status" value="1"/>
</dbReference>
<dbReference type="GO" id="GO:0008483">
    <property type="term" value="F:transaminase activity"/>
    <property type="evidence" value="ECO:0007669"/>
    <property type="project" value="TreeGrafter"/>
</dbReference>
<evidence type="ECO:0000256" key="1">
    <source>
        <dbReference type="ARBA" id="ARBA00037999"/>
    </source>
</evidence>
<dbReference type="Gene3D" id="3.40.640.10">
    <property type="entry name" value="Type I PLP-dependent aspartate aminotransferase-like (Major domain)"/>
    <property type="match status" value="1"/>
</dbReference>
<evidence type="ECO:0000256" key="2">
    <source>
        <dbReference type="PIRSR" id="PIRSR000390-1"/>
    </source>
</evidence>
<dbReference type="InterPro" id="IPR000653">
    <property type="entry name" value="DegT/StrS_aminotransferase"/>
</dbReference>
<dbReference type="OrthoDB" id="9810913at2"/>
<comment type="similarity">
    <text evidence="1 4">Belongs to the DegT/DnrJ/EryC1 family.</text>
</comment>
<proteinExistence type="inferred from homology"/>
<dbReference type="EMBL" id="FOQD01000002">
    <property type="protein sequence ID" value="SFH69309.1"/>
    <property type="molecule type" value="Genomic_DNA"/>
</dbReference>
<dbReference type="PANTHER" id="PTHR30244:SF34">
    <property type="entry name" value="DTDP-4-AMINO-4,6-DIDEOXYGALACTOSE TRANSAMINASE"/>
    <property type="match status" value="1"/>
</dbReference>
<feature type="active site" description="Proton acceptor" evidence="2">
    <location>
        <position position="183"/>
    </location>
</feature>
<evidence type="ECO:0000313" key="5">
    <source>
        <dbReference type="EMBL" id="SFH69309.1"/>
    </source>
</evidence>
<dbReference type="SUPFAM" id="SSF53383">
    <property type="entry name" value="PLP-dependent transferases"/>
    <property type="match status" value="1"/>
</dbReference>
<dbReference type="InterPro" id="IPR015421">
    <property type="entry name" value="PyrdxlP-dep_Trfase_major"/>
</dbReference>
<accession>A0A1I3C576</accession>
<reference evidence="6" key="1">
    <citation type="submission" date="2016-10" db="EMBL/GenBank/DDBJ databases">
        <authorList>
            <person name="Varghese N."/>
            <person name="Submissions S."/>
        </authorList>
    </citation>
    <scope>NUCLEOTIDE SEQUENCE [LARGE SCALE GENOMIC DNA]</scope>
    <source>
        <strain evidence="6">DSM 26348</strain>
    </source>
</reference>
<protein>
    <submittedName>
        <fullName evidence="5">dTDP-4-amino-4,6-dideoxygalactose transaminase</fullName>
    </submittedName>
</protein>
<dbReference type="AlphaFoldDB" id="A0A1I3C576"/>
<evidence type="ECO:0000256" key="4">
    <source>
        <dbReference type="RuleBase" id="RU004508"/>
    </source>
</evidence>
<name>A0A1I3C576_9PLAN</name>
<evidence type="ECO:0000313" key="6">
    <source>
        <dbReference type="Proteomes" id="UP000199518"/>
    </source>
</evidence>
<keyword evidence="3 4" id="KW-0663">Pyridoxal phosphate</keyword>
<evidence type="ECO:0000256" key="3">
    <source>
        <dbReference type="PIRSR" id="PIRSR000390-2"/>
    </source>
</evidence>
<dbReference type="Gene3D" id="3.90.1150.10">
    <property type="entry name" value="Aspartate Aminotransferase, domain 1"/>
    <property type="match status" value="1"/>
</dbReference>
<gene>
    <name evidence="5" type="ORF">SAMN05421753_10293</name>
</gene>
<sequence length="400" mass="43155">MNNPIPIAKVDIGPAEREAVLAVLESGWLVQGPQVAAFERRVAELCKAPHAIAVTSGTSALYLALKALGVGPGDEVIVPAFTWVATANSVELCGATAVFCDIDLATFNVTAEAVAQCITERTVGIVPVHQFGLMADMPALKQLADARGLWLMEDAACALGGQRDGVLPGQLSRAACFSFHPRKSITTGEGGMIVTNDDALAAHCRSLRNHGASVTSAQRHGAKNSFLVTEFDQVALNFRLTDLQAALGVAQLSRFDHFLAERHRCAAFYDSALGDHNWLHTPVVPNRCEHPYQSYVCLFAPEELTLRNLPRLEEQRNALLADLESQGIATRQGTHAPVRLPVYQTPRNIRPEEFPNAWMAHGLSIALPLYSGLSASDMQRVADALSAAFHKTAQPLRRAS</sequence>
<dbReference type="Pfam" id="PF01041">
    <property type="entry name" value="DegT_DnrJ_EryC1"/>
    <property type="match status" value="1"/>
</dbReference>
<dbReference type="GO" id="GO:0030170">
    <property type="term" value="F:pyridoxal phosphate binding"/>
    <property type="evidence" value="ECO:0007669"/>
    <property type="project" value="TreeGrafter"/>
</dbReference>
<keyword evidence="6" id="KW-1185">Reference proteome</keyword>
<dbReference type="GO" id="GO:0000271">
    <property type="term" value="P:polysaccharide biosynthetic process"/>
    <property type="evidence" value="ECO:0007669"/>
    <property type="project" value="TreeGrafter"/>
</dbReference>
<organism evidence="5 6">
    <name type="scientific">Planctomicrobium piriforme</name>
    <dbReference type="NCBI Taxonomy" id="1576369"/>
    <lineage>
        <taxon>Bacteria</taxon>
        <taxon>Pseudomonadati</taxon>
        <taxon>Planctomycetota</taxon>
        <taxon>Planctomycetia</taxon>
        <taxon>Planctomycetales</taxon>
        <taxon>Planctomycetaceae</taxon>
        <taxon>Planctomicrobium</taxon>
    </lineage>
</organism>
<feature type="modified residue" description="N6-(pyridoxal phosphate)lysine" evidence="3">
    <location>
        <position position="183"/>
    </location>
</feature>
<dbReference type="RefSeq" id="WP_092047793.1">
    <property type="nucleotide sequence ID" value="NZ_FOQD01000002.1"/>
</dbReference>
<dbReference type="STRING" id="1576369.SAMN05421753_10293"/>
<dbReference type="CDD" id="cd00616">
    <property type="entry name" value="AHBA_syn"/>
    <property type="match status" value="1"/>
</dbReference>
<dbReference type="InterPro" id="IPR015422">
    <property type="entry name" value="PyrdxlP-dep_Trfase_small"/>
</dbReference>
<dbReference type="Proteomes" id="UP000199518">
    <property type="component" value="Unassembled WGS sequence"/>
</dbReference>
<dbReference type="PANTHER" id="PTHR30244">
    <property type="entry name" value="TRANSAMINASE"/>
    <property type="match status" value="1"/>
</dbReference>
<dbReference type="InterPro" id="IPR015424">
    <property type="entry name" value="PyrdxlP-dep_Trfase"/>
</dbReference>